<evidence type="ECO:0000256" key="1">
    <source>
        <dbReference type="SAM" id="MobiDB-lite"/>
    </source>
</evidence>
<proteinExistence type="predicted"/>
<name>A0A0F9I4G4_9ZZZZ</name>
<accession>A0A0F9I4G4</accession>
<dbReference type="EMBL" id="LAZR01015127">
    <property type="protein sequence ID" value="KKM14524.1"/>
    <property type="molecule type" value="Genomic_DNA"/>
</dbReference>
<protein>
    <submittedName>
        <fullName evidence="2">Uncharacterized protein</fullName>
    </submittedName>
</protein>
<organism evidence="2">
    <name type="scientific">marine sediment metagenome</name>
    <dbReference type="NCBI Taxonomy" id="412755"/>
    <lineage>
        <taxon>unclassified sequences</taxon>
        <taxon>metagenomes</taxon>
        <taxon>ecological metagenomes</taxon>
    </lineage>
</organism>
<dbReference type="AlphaFoldDB" id="A0A0F9I4G4"/>
<sequence length="36" mass="3681">MSCRGGGIGKSESGVFNQKGSRDQGIGLSRLVIGND</sequence>
<reference evidence="2" key="1">
    <citation type="journal article" date="2015" name="Nature">
        <title>Complex archaea that bridge the gap between prokaryotes and eukaryotes.</title>
        <authorList>
            <person name="Spang A."/>
            <person name="Saw J.H."/>
            <person name="Jorgensen S.L."/>
            <person name="Zaremba-Niedzwiedzka K."/>
            <person name="Martijn J."/>
            <person name="Lind A.E."/>
            <person name="van Eijk R."/>
            <person name="Schleper C."/>
            <person name="Guy L."/>
            <person name="Ettema T.J."/>
        </authorList>
    </citation>
    <scope>NUCLEOTIDE SEQUENCE</scope>
</reference>
<gene>
    <name evidence="2" type="ORF">LCGC14_1705310</name>
</gene>
<comment type="caution">
    <text evidence="2">The sequence shown here is derived from an EMBL/GenBank/DDBJ whole genome shotgun (WGS) entry which is preliminary data.</text>
</comment>
<feature type="region of interest" description="Disordered" evidence="1">
    <location>
        <begin position="1"/>
        <end position="22"/>
    </location>
</feature>
<evidence type="ECO:0000313" key="2">
    <source>
        <dbReference type="EMBL" id="KKM14524.1"/>
    </source>
</evidence>